<evidence type="ECO:0000313" key="2">
    <source>
        <dbReference type="Proteomes" id="UP000265520"/>
    </source>
</evidence>
<protein>
    <submittedName>
        <fullName evidence="1">DUF4283 domain protein</fullName>
    </submittedName>
</protein>
<reference evidence="1 2" key="1">
    <citation type="journal article" date="2018" name="Front. Plant Sci.">
        <title>Red Clover (Trifolium pratense) and Zigzag Clover (T. medium) - A Picture of Genomic Similarities and Differences.</title>
        <authorList>
            <person name="Dluhosova J."/>
            <person name="Istvanek J."/>
            <person name="Nedelnik J."/>
            <person name="Repkova J."/>
        </authorList>
    </citation>
    <scope>NUCLEOTIDE SEQUENCE [LARGE SCALE GENOMIC DNA]</scope>
    <source>
        <strain evidence="2">cv. 10/8</strain>
        <tissue evidence="1">Leaf</tissue>
    </source>
</reference>
<dbReference type="AlphaFoldDB" id="A0A392QUJ7"/>
<sequence length="174" mass="19804">GGAYVGYLVEDKDPLSIQNNFRLGGFPNLKVCPLGFMKVLLWSDKVGEVKEVVEAVGWWCSLFDKVVPWSPDLVINQRVTWLRCYGVPLHAWGNDLFRSIAFKFGRFIEVDEKTKHMLRCDVARVKTVTGGKKIIDSSMAVKVKGQRFEIRVLEETGSLEEDGRWFGGAYRRMA</sequence>
<accession>A0A392QUJ7</accession>
<feature type="non-terminal residue" evidence="1">
    <location>
        <position position="174"/>
    </location>
</feature>
<organism evidence="1 2">
    <name type="scientific">Trifolium medium</name>
    <dbReference type="NCBI Taxonomy" id="97028"/>
    <lineage>
        <taxon>Eukaryota</taxon>
        <taxon>Viridiplantae</taxon>
        <taxon>Streptophyta</taxon>
        <taxon>Embryophyta</taxon>
        <taxon>Tracheophyta</taxon>
        <taxon>Spermatophyta</taxon>
        <taxon>Magnoliopsida</taxon>
        <taxon>eudicotyledons</taxon>
        <taxon>Gunneridae</taxon>
        <taxon>Pentapetalae</taxon>
        <taxon>rosids</taxon>
        <taxon>fabids</taxon>
        <taxon>Fabales</taxon>
        <taxon>Fabaceae</taxon>
        <taxon>Papilionoideae</taxon>
        <taxon>50 kb inversion clade</taxon>
        <taxon>NPAAA clade</taxon>
        <taxon>Hologalegina</taxon>
        <taxon>IRL clade</taxon>
        <taxon>Trifolieae</taxon>
        <taxon>Trifolium</taxon>
    </lineage>
</organism>
<dbReference type="PANTHER" id="PTHR34427:SF5">
    <property type="entry name" value="DUF4283 DOMAIN-CONTAINING PROTEIN"/>
    <property type="match status" value="1"/>
</dbReference>
<dbReference type="PANTHER" id="PTHR34427">
    <property type="entry name" value="DUF4283 DOMAIN PROTEIN"/>
    <property type="match status" value="1"/>
</dbReference>
<dbReference type="EMBL" id="LXQA010159775">
    <property type="protein sequence ID" value="MCI27514.1"/>
    <property type="molecule type" value="Genomic_DNA"/>
</dbReference>
<feature type="non-terminal residue" evidence="1">
    <location>
        <position position="1"/>
    </location>
</feature>
<evidence type="ECO:0000313" key="1">
    <source>
        <dbReference type="EMBL" id="MCI27514.1"/>
    </source>
</evidence>
<proteinExistence type="predicted"/>
<name>A0A392QUJ7_9FABA</name>
<keyword evidence="2" id="KW-1185">Reference proteome</keyword>
<dbReference type="Proteomes" id="UP000265520">
    <property type="component" value="Unassembled WGS sequence"/>
</dbReference>
<comment type="caution">
    <text evidence="1">The sequence shown here is derived from an EMBL/GenBank/DDBJ whole genome shotgun (WGS) entry which is preliminary data.</text>
</comment>